<feature type="domain" description="DNA2/NAM7 helicase-like C-terminal" evidence="6">
    <location>
        <begin position="1"/>
        <end position="183"/>
    </location>
</feature>
<evidence type="ECO:0000259" key="6">
    <source>
        <dbReference type="Pfam" id="PF13087"/>
    </source>
</evidence>
<dbReference type="AlphaFoldDB" id="A0A7S1FTB6"/>
<dbReference type="SUPFAM" id="SSF52540">
    <property type="entry name" value="P-loop containing nucleoside triphosphate hydrolases"/>
    <property type="match status" value="1"/>
</dbReference>
<dbReference type="FunFam" id="3.40.50.300:FF:000326">
    <property type="entry name" value="P-loop containing nucleoside triphosphate hydrolase"/>
    <property type="match status" value="1"/>
</dbReference>
<evidence type="ECO:0000256" key="3">
    <source>
        <dbReference type="ARBA" id="ARBA00022806"/>
    </source>
</evidence>
<dbReference type="GO" id="GO:0005694">
    <property type="term" value="C:chromosome"/>
    <property type="evidence" value="ECO:0007669"/>
    <property type="project" value="UniProtKB-ARBA"/>
</dbReference>
<evidence type="ECO:0000256" key="4">
    <source>
        <dbReference type="ARBA" id="ARBA00022840"/>
    </source>
</evidence>
<dbReference type="EMBL" id="HBFR01022348">
    <property type="protein sequence ID" value="CAD8888841.1"/>
    <property type="molecule type" value="Transcribed_RNA"/>
</dbReference>
<reference evidence="7" key="1">
    <citation type="submission" date="2021-01" db="EMBL/GenBank/DDBJ databases">
        <authorList>
            <person name="Corre E."/>
            <person name="Pelletier E."/>
            <person name="Niang G."/>
            <person name="Scheremetjew M."/>
            <person name="Finn R."/>
            <person name="Kale V."/>
            <person name="Holt S."/>
            <person name="Cochrane G."/>
            <person name="Meng A."/>
            <person name="Brown T."/>
            <person name="Cohen L."/>
        </authorList>
    </citation>
    <scope>NUCLEOTIDE SEQUENCE</scope>
    <source>
        <strain evidence="7">308</strain>
    </source>
</reference>
<protein>
    <recommendedName>
        <fullName evidence="6">DNA2/NAM7 helicase-like C-terminal domain-containing protein</fullName>
    </recommendedName>
</protein>
<keyword evidence="2" id="KW-0378">Hydrolase</keyword>
<evidence type="ECO:0000256" key="1">
    <source>
        <dbReference type="ARBA" id="ARBA00022741"/>
    </source>
</evidence>
<proteinExistence type="predicted"/>
<dbReference type="CDD" id="cd18808">
    <property type="entry name" value="SF1_C_Upf1"/>
    <property type="match status" value="1"/>
</dbReference>
<keyword evidence="1" id="KW-0547">Nucleotide-binding</keyword>
<dbReference type="GO" id="GO:0004386">
    <property type="term" value="F:helicase activity"/>
    <property type="evidence" value="ECO:0007669"/>
    <property type="project" value="UniProtKB-KW"/>
</dbReference>
<keyword evidence="3" id="KW-0347">Helicase</keyword>
<dbReference type="PANTHER" id="PTHR10887:SF495">
    <property type="entry name" value="HELICASE SENATAXIN ISOFORM X1-RELATED"/>
    <property type="match status" value="1"/>
</dbReference>
<dbReference type="InterPro" id="IPR041679">
    <property type="entry name" value="DNA2/NAM7-like_C"/>
</dbReference>
<accession>A0A7S1FTB6</accession>
<keyword evidence="4" id="KW-0067">ATP-binding</keyword>
<dbReference type="Gene3D" id="3.40.50.300">
    <property type="entry name" value="P-loop containing nucleotide triphosphate hydrolases"/>
    <property type="match status" value="1"/>
</dbReference>
<sequence length="277" mass="31072">MMDTQYRMHTAISAFPRAIFYDGRLQDGPNVRGNDYGRPLRDHVLRRFPAFRPFTILDLASNEERGGTSLMNSAEAELALHLYRNLTEAPEGKAAGKVAVITPYTQQKNLLQRTFEKALGIEHCRNAVEVNTVDSFQGREAAIVIFSCVRAAGSHGIGFLSDVRRMNVALTRAKYFMFVIAHCKSISVNPYWKQLVDNSAAADAVLKIPPIVGSKPNFAQLAPNIPNMNLNTNQNYAHTYHQQRSHYGPSSRPLLPPSFPKNQRGYPRNREEDGEIT</sequence>
<dbReference type="InterPro" id="IPR047187">
    <property type="entry name" value="SF1_C_Upf1"/>
</dbReference>
<feature type="region of interest" description="Disordered" evidence="5">
    <location>
        <begin position="241"/>
        <end position="277"/>
    </location>
</feature>
<name>A0A7S1FTB6_9STRA</name>
<organism evidence="7">
    <name type="scientific">Corethron hystrix</name>
    <dbReference type="NCBI Taxonomy" id="216773"/>
    <lineage>
        <taxon>Eukaryota</taxon>
        <taxon>Sar</taxon>
        <taxon>Stramenopiles</taxon>
        <taxon>Ochrophyta</taxon>
        <taxon>Bacillariophyta</taxon>
        <taxon>Coscinodiscophyceae</taxon>
        <taxon>Corethrophycidae</taxon>
        <taxon>Corethrales</taxon>
        <taxon>Corethraceae</taxon>
        <taxon>Corethron</taxon>
    </lineage>
</organism>
<dbReference type="GO" id="GO:0005524">
    <property type="term" value="F:ATP binding"/>
    <property type="evidence" value="ECO:0007669"/>
    <property type="project" value="UniProtKB-KW"/>
</dbReference>
<dbReference type="PANTHER" id="PTHR10887">
    <property type="entry name" value="DNA2/NAM7 HELICASE FAMILY"/>
    <property type="match status" value="1"/>
</dbReference>
<dbReference type="InterPro" id="IPR027417">
    <property type="entry name" value="P-loop_NTPase"/>
</dbReference>
<evidence type="ECO:0000256" key="2">
    <source>
        <dbReference type="ARBA" id="ARBA00022801"/>
    </source>
</evidence>
<gene>
    <name evidence="7" type="ORF">CHYS00102_LOCUS16041</name>
</gene>
<evidence type="ECO:0000313" key="7">
    <source>
        <dbReference type="EMBL" id="CAD8888841.1"/>
    </source>
</evidence>
<dbReference type="InterPro" id="IPR045055">
    <property type="entry name" value="DNA2/NAM7-like"/>
</dbReference>
<evidence type="ECO:0000256" key="5">
    <source>
        <dbReference type="SAM" id="MobiDB-lite"/>
    </source>
</evidence>
<dbReference type="Pfam" id="PF13087">
    <property type="entry name" value="AAA_12"/>
    <property type="match status" value="1"/>
</dbReference>
<dbReference type="GO" id="GO:0016787">
    <property type="term" value="F:hydrolase activity"/>
    <property type="evidence" value="ECO:0007669"/>
    <property type="project" value="UniProtKB-KW"/>
</dbReference>